<evidence type="ECO:0000313" key="3">
    <source>
        <dbReference type="Proteomes" id="UP001066276"/>
    </source>
</evidence>
<name>A0AAV7QRB0_PLEWA</name>
<evidence type="ECO:0000313" key="2">
    <source>
        <dbReference type="EMBL" id="KAJ1143046.1"/>
    </source>
</evidence>
<feature type="compositionally biased region" description="Basic and acidic residues" evidence="1">
    <location>
        <begin position="106"/>
        <end position="126"/>
    </location>
</feature>
<sequence>MQRKPIRYPIWQRRRDQEVVTQDLDGLKVRQSRGEARTTEEWRTAALDEGTGKTDRNQKEKRKRMAERTLRRPRRRNTNQPSTLQEKRGSLRCVPGAIKGAQEGLGGREEKGETRVDYNKAILEQK</sequence>
<feature type="compositionally biased region" description="Basic and acidic residues" evidence="1">
    <location>
        <begin position="28"/>
        <end position="43"/>
    </location>
</feature>
<proteinExistence type="predicted"/>
<feature type="compositionally biased region" description="Basic residues" evidence="1">
    <location>
        <begin position="59"/>
        <end position="77"/>
    </location>
</feature>
<organism evidence="2 3">
    <name type="scientific">Pleurodeles waltl</name>
    <name type="common">Iberian ribbed newt</name>
    <dbReference type="NCBI Taxonomy" id="8319"/>
    <lineage>
        <taxon>Eukaryota</taxon>
        <taxon>Metazoa</taxon>
        <taxon>Chordata</taxon>
        <taxon>Craniata</taxon>
        <taxon>Vertebrata</taxon>
        <taxon>Euteleostomi</taxon>
        <taxon>Amphibia</taxon>
        <taxon>Batrachia</taxon>
        <taxon>Caudata</taxon>
        <taxon>Salamandroidea</taxon>
        <taxon>Salamandridae</taxon>
        <taxon>Pleurodelinae</taxon>
        <taxon>Pleurodeles</taxon>
    </lineage>
</organism>
<keyword evidence="3" id="KW-1185">Reference proteome</keyword>
<dbReference type="Proteomes" id="UP001066276">
    <property type="component" value="Chromosome 6"/>
</dbReference>
<reference evidence="2" key="1">
    <citation type="journal article" date="2022" name="bioRxiv">
        <title>Sequencing and chromosome-scale assembly of the giantPleurodeles waltlgenome.</title>
        <authorList>
            <person name="Brown T."/>
            <person name="Elewa A."/>
            <person name="Iarovenko S."/>
            <person name="Subramanian E."/>
            <person name="Araus A.J."/>
            <person name="Petzold A."/>
            <person name="Susuki M."/>
            <person name="Suzuki K.-i.T."/>
            <person name="Hayashi T."/>
            <person name="Toyoda A."/>
            <person name="Oliveira C."/>
            <person name="Osipova E."/>
            <person name="Leigh N.D."/>
            <person name="Simon A."/>
            <person name="Yun M.H."/>
        </authorList>
    </citation>
    <scope>NUCLEOTIDE SEQUENCE</scope>
    <source>
        <strain evidence="2">20211129_DDA</strain>
        <tissue evidence="2">Liver</tissue>
    </source>
</reference>
<accession>A0AAV7QRB0</accession>
<evidence type="ECO:0000256" key="1">
    <source>
        <dbReference type="SAM" id="MobiDB-lite"/>
    </source>
</evidence>
<gene>
    <name evidence="2" type="ORF">NDU88_009358</name>
</gene>
<feature type="region of interest" description="Disordered" evidence="1">
    <location>
        <begin position="28"/>
        <end position="126"/>
    </location>
</feature>
<protein>
    <submittedName>
        <fullName evidence="2">Uncharacterized protein</fullName>
    </submittedName>
</protein>
<dbReference type="EMBL" id="JANPWB010000010">
    <property type="protein sequence ID" value="KAJ1143046.1"/>
    <property type="molecule type" value="Genomic_DNA"/>
</dbReference>
<comment type="caution">
    <text evidence="2">The sequence shown here is derived from an EMBL/GenBank/DDBJ whole genome shotgun (WGS) entry which is preliminary data.</text>
</comment>
<dbReference type="AlphaFoldDB" id="A0AAV7QRB0"/>